<feature type="chain" id="PRO_5002945629" evidence="1">
    <location>
        <begin position="29"/>
        <end position="109"/>
    </location>
</feature>
<dbReference type="EMBL" id="AK342179">
    <property type="protein sequence ID" value="BAH72309.1"/>
    <property type="molecule type" value="mRNA"/>
</dbReference>
<dbReference type="OrthoDB" id="6606584at2759"/>
<gene>
    <name evidence="2" type="primary">ACYPI003450</name>
</gene>
<dbReference type="AlphaFoldDB" id="C4WWN9"/>
<proteinExistence type="evidence at transcript level"/>
<organism evidence="2">
    <name type="scientific">Acyrthosiphon pisum</name>
    <name type="common">Pea aphid</name>
    <dbReference type="NCBI Taxonomy" id="7029"/>
    <lineage>
        <taxon>Eukaryota</taxon>
        <taxon>Metazoa</taxon>
        <taxon>Ecdysozoa</taxon>
        <taxon>Arthropoda</taxon>
        <taxon>Hexapoda</taxon>
        <taxon>Insecta</taxon>
        <taxon>Pterygota</taxon>
        <taxon>Neoptera</taxon>
        <taxon>Paraneoptera</taxon>
        <taxon>Hemiptera</taxon>
        <taxon>Sternorrhyncha</taxon>
        <taxon>Aphidomorpha</taxon>
        <taxon>Aphidoidea</taxon>
        <taxon>Aphididae</taxon>
        <taxon>Macrosiphini</taxon>
        <taxon>Acyrthosiphon</taxon>
    </lineage>
</organism>
<accession>C4WWN9</accession>
<evidence type="ECO:0000256" key="1">
    <source>
        <dbReference type="SAM" id="SignalP"/>
    </source>
</evidence>
<protein>
    <submittedName>
        <fullName evidence="2">ACYPI003450 protein</fullName>
    </submittedName>
</protein>
<sequence length="109" mass="11614">MLRDNVNAQVACAVLLLIGAVVVDNVGASTKYTLLGKNQIEVTESMVTCKNGKSVSVTTGVKGELYALSTTRTEEWRFQHGNVLTARPSLIVSAGRQAHAVVNFCGHVV</sequence>
<reference evidence="2" key="1">
    <citation type="submission" date="2009-06" db="EMBL/GenBank/DDBJ databases">
        <title>A full-length cDNA resource of the pea aphid, Acyrthosiphon pisum.</title>
        <authorList>
            <person name="Shigenobu S."/>
            <person name="Nakabachi A."/>
            <person name="Richards S."/>
        </authorList>
    </citation>
    <scope>NUCLEOTIDE SEQUENCE</scope>
    <source>
        <strain evidence="2">LSR1</strain>
        <tissue evidence="2">Whole body</tissue>
    </source>
</reference>
<keyword evidence="1" id="KW-0732">Signal</keyword>
<feature type="signal peptide" evidence="1">
    <location>
        <begin position="1"/>
        <end position="28"/>
    </location>
</feature>
<name>C4WWN9_ACYPI</name>
<evidence type="ECO:0000313" key="2">
    <source>
        <dbReference type="EMBL" id="BAH72309.1"/>
    </source>
</evidence>